<sequence>MVTTRNNPNDNVPNIEAMINVAVANDLPNLTAALRTQITNDIRNGAGPSGGG</sequence>
<proteinExistence type="predicted"/>
<organism evidence="1">
    <name type="scientific">Tanacetum cinerariifolium</name>
    <name type="common">Dalmatian daisy</name>
    <name type="synonym">Chrysanthemum cinerariifolium</name>
    <dbReference type="NCBI Taxonomy" id="118510"/>
    <lineage>
        <taxon>Eukaryota</taxon>
        <taxon>Viridiplantae</taxon>
        <taxon>Streptophyta</taxon>
        <taxon>Embryophyta</taxon>
        <taxon>Tracheophyta</taxon>
        <taxon>Spermatophyta</taxon>
        <taxon>Magnoliopsida</taxon>
        <taxon>eudicotyledons</taxon>
        <taxon>Gunneridae</taxon>
        <taxon>Pentapetalae</taxon>
        <taxon>asterids</taxon>
        <taxon>campanulids</taxon>
        <taxon>Asterales</taxon>
        <taxon>Asteraceae</taxon>
        <taxon>Asteroideae</taxon>
        <taxon>Anthemideae</taxon>
        <taxon>Anthemidinae</taxon>
        <taxon>Tanacetum</taxon>
    </lineage>
</organism>
<dbReference type="EMBL" id="BKCJ011963389">
    <property type="protein sequence ID" value="GFD63163.1"/>
    <property type="molecule type" value="Genomic_DNA"/>
</dbReference>
<name>A0A699XUZ2_TANCI</name>
<protein>
    <submittedName>
        <fullName evidence="1">Zinc finger, CCHC-type, retrotransposon Gag domain protein</fullName>
    </submittedName>
</protein>
<comment type="caution">
    <text evidence="1">The sequence shown here is derived from an EMBL/GenBank/DDBJ whole genome shotgun (WGS) entry which is preliminary data.</text>
</comment>
<reference evidence="1" key="1">
    <citation type="journal article" date="2019" name="Sci. Rep.">
        <title>Draft genome of Tanacetum cinerariifolium, the natural source of mosquito coil.</title>
        <authorList>
            <person name="Yamashiro T."/>
            <person name="Shiraishi A."/>
            <person name="Satake H."/>
            <person name="Nakayama K."/>
        </authorList>
    </citation>
    <scope>NUCLEOTIDE SEQUENCE</scope>
</reference>
<feature type="non-terminal residue" evidence="1">
    <location>
        <position position="52"/>
    </location>
</feature>
<gene>
    <name evidence="1" type="ORF">Tci_935132</name>
</gene>
<accession>A0A699XUZ2</accession>
<evidence type="ECO:0000313" key="1">
    <source>
        <dbReference type="EMBL" id="GFD63163.1"/>
    </source>
</evidence>
<dbReference type="AlphaFoldDB" id="A0A699XUZ2"/>